<keyword evidence="2" id="KW-1185">Reference proteome</keyword>
<proteinExistence type="predicted"/>
<gene>
    <name evidence="1" type="ORF">CSUI_011340</name>
</gene>
<accession>A0A2C6J5R4</accession>
<feature type="non-terminal residue" evidence="1">
    <location>
        <position position="1"/>
    </location>
</feature>
<dbReference type="RefSeq" id="XP_067916585.1">
    <property type="nucleotide sequence ID" value="XM_068071440.1"/>
</dbReference>
<dbReference type="AlphaFoldDB" id="A0A2C6J5R4"/>
<comment type="caution">
    <text evidence="1">The sequence shown here is derived from an EMBL/GenBank/DDBJ whole genome shotgun (WGS) entry which is preliminary data.</text>
</comment>
<dbReference type="VEuPathDB" id="ToxoDB:CSUI_011340"/>
<dbReference type="Proteomes" id="UP000221165">
    <property type="component" value="Unassembled WGS sequence"/>
</dbReference>
<name>A0A2C6J5R4_9APIC</name>
<dbReference type="GeneID" id="94434651"/>
<sequence>SPTPCWALLFSSSRVCVSFLLWMRGWVSACMHAQIDGFLTTTATMICRSFLLLYINPHTLVSSEERKP</sequence>
<protein>
    <submittedName>
        <fullName evidence="1">Uncharacterized protein</fullName>
    </submittedName>
</protein>
<dbReference type="EMBL" id="MIGC01010912">
    <property type="protein sequence ID" value="PHJ14851.1"/>
    <property type="molecule type" value="Genomic_DNA"/>
</dbReference>
<evidence type="ECO:0000313" key="2">
    <source>
        <dbReference type="Proteomes" id="UP000221165"/>
    </source>
</evidence>
<reference evidence="1 2" key="1">
    <citation type="journal article" date="2017" name="Int. J. Parasitol.">
        <title>The genome of the protozoan parasite Cystoisospora suis and a reverse vaccinology approach to identify vaccine candidates.</title>
        <authorList>
            <person name="Palmieri N."/>
            <person name="Shrestha A."/>
            <person name="Ruttkowski B."/>
            <person name="Beck T."/>
            <person name="Vogl C."/>
            <person name="Tomley F."/>
            <person name="Blake D.P."/>
            <person name="Joachim A."/>
        </authorList>
    </citation>
    <scope>NUCLEOTIDE SEQUENCE [LARGE SCALE GENOMIC DNA]</scope>
    <source>
        <strain evidence="1 2">Wien I</strain>
    </source>
</reference>
<evidence type="ECO:0000313" key="1">
    <source>
        <dbReference type="EMBL" id="PHJ14851.1"/>
    </source>
</evidence>
<organism evidence="1 2">
    <name type="scientific">Cystoisospora suis</name>
    <dbReference type="NCBI Taxonomy" id="483139"/>
    <lineage>
        <taxon>Eukaryota</taxon>
        <taxon>Sar</taxon>
        <taxon>Alveolata</taxon>
        <taxon>Apicomplexa</taxon>
        <taxon>Conoidasida</taxon>
        <taxon>Coccidia</taxon>
        <taxon>Eucoccidiorida</taxon>
        <taxon>Eimeriorina</taxon>
        <taxon>Sarcocystidae</taxon>
        <taxon>Cystoisospora</taxon>
    </lineage>
</organism>